<organism evidence="3 4">
    <name type="scientific">Raineyella antarctica</name>
    <dbReference type="NCBI Taxonomy" id="1577474"/>
    <lineage>
        <taxon>Bacteria</taxon>
        <taxon>Bacillati</taxon>
        <taxon>Actinomycetota</taxon>
        <taxon>Actinomycetes</taxon>
        <taxon>Propionibacteriales</taxon>
        <taxon>Propionibacteriaceae</taxon>
        <taxon>Raineyella</taxon>
    </lineage>
</organism>
<dbReference type="OrthoDB" id="8224664at2"/>
<feature type="region of interest" description="Disordered" evidence="1">
    <location>
        <begin position="49"/>
        <end position="78"/>
    </location>
</feature>
<evidence type="ECO:0000256" key="1">
    <source>
        <dbReference type="SAM" id="MobiDB-lite"/>
    </source>
</evidence>
<evidence type="ECO:0000313" key="4">
    <source>
        <dbReference type="Proteomes" id="UP000199086"/>
    </source>
</evidence>
<name>A0A1G6GGD8_9ACTN</name>
<gene>
    <name evidence="3" type="ORF">GA0111570_103202</name>
</gene>
<accession>A0A1G6GGD8</accession>
<evidence type="ECO:0000256" key="2">
    <source>
        <dbReference type="SAM" id="Phobius"/>
    </source>
</evidence>
<keyword evidence="4" id="KW-1185">Reference proteome</keyword>
<dbReference type="Proteomes" id="UP000199086">
    <property type="component" value="Unassembled WGS sequence"/>
</dbReference>
<protein>
    <submittedName>
        <fullName evidence="3">Uncharacterized protein</fullName>
    </submittedName>
</protein>
<sequence length="78" mass="8140">MRSAALIAGLLMAVYLVLPQFWLPAPGRMAFGVAFLLAAVWFGVRTPGPSRSEQADPGSDTSSSGVLGAVQDRGLAHQ</sequence>
<proteinExistence type="predicted"/>
<reference evidence="3 4" key="1">
    <citation type="submission" date="2016-06" db="EMBL/GenBank/DDBJ databases">
        <authorList>
            <person name="Olsen C.W."/>
            <person name="Carey S."/>
            <person name="Hinshaw L."/>
            <person name="Karasin A.I."/>
        </authorList>
    </citation>
    <scope>NUCLEOTIDE SEQUENCE [LARGE SCALE GENOMIC DNA]</scope>
    <source>
        <strain evidence="3 4">LZ-22</strain>
    </source>
</reference>
<dbReference type="AlphaFoldDB" id="A0A1G6GGD8"/>
<keyword evidence="2" id="KW-0472">Membrane</keyword>
<keyword evidence="2" id="KW-1133">Transmembrane helix</keyword>
<evidence type="ECO:0000313" key="3">
    <source>
        <dbReference type="EMBL" id="SDB81057.1"/>
    </source>
</evidence>
<feature type="transmembrane region" description="Helical" evidence="2">
    <location>
        <begin position="29"/>
        <end position="44"/>
    </location>
</feature>
<dbReference type="STRING" id="1577474.GA0111570_103202"/>
<dbReference type="RefSeq" id="WP_139283155.1">
    <property type="nucleotide sequence ID" value="NZ_FMYF01000003.1"/>
</dbReference>
<dbReference type="EMBL" id="FMYF01000003">
    <property type="protein sequence ID" value="SDB81057.1"/>
    <property type="molecule type" value="Genomic_DNA"/>
</dbReference>
<keyword evidence="2" id="KW-0812">Transmembrane</keyword>